<dbReference type="Gene3D" id="6.10.280.50">
    <property type="match status" value="1"/>
</dbReference>
<evidence type="ECO:0000313" key="1">
    <source>
        <dbReference type="EMBL" id="XBO40352.1"/>
    </source>
</evidence>
<name>A0AAU7JIV2_9HYPH</name>
<dbReference type="InterPro" id="IPR007420">
    <property type="entry name" value="DUF465"/>
</dbReference>
<dbReference type="InterPro" id="IPR038444">
    <property type="entry name" value="DUF465_sf"/>
</dbReference>
<dbReference type="AlphaFoldDB" id="A0AAU7JIV2"/>
<sequence>MSIAHFINALQQRHYELDLEIQLLARSSSADDVQIKLLKLKKLQLKDRLDRIRAEAQPSASR</sequence>
<gene>
    <name evidence="1" type="ORF">ABEG18_06135</name>
</gene>
<accession>A0AAU7JIV2</accession>
<proteinExistence type="predicted"/>
<dbReference type="RefSeq" id="WP_406857208.1">
    <property type="nucleotide sequence ID" value="NZ_CP157484.1"/>
</dbReference>
<protein>
    <submittedName>
        <fullName evidence="1">DUF465 domain-containing protein</fullName>
    </submittedName>
</protein>
<organism evidence="1">
    <name type="scientific">Alsobacter sp. KACC 23698</name>
    <dbReference type="NCBI Taxonomy" id="3149229"/>
    <lineage>
        <taxon>Bacteria</taxon>
        <taxon>Pseudomonadati</taxon>
        <taxon>Pseudomonadota</taxon>
        <taxon>Alphaproteobacteria</taxon>
        <taxon>Hyphomicrobiales</taxon>
        <taxon>Alsobacteraceae</taxon>
        <taxon>Alsobacter</taxon>
    </lineage>
</organism>
<dbReference type="EMBL" id="CP157484">
    <property type="protein sequence ID" value="XBO40352.1"/>
    <property type="molecule type" value="Genomic_DNA"/>
</dbReference>
<reference evidence="1" key="1">
    <citation type="submission" date="2024-05" db="EMBL/GenBank/DDBJ databases">
        <authorList>
            <person name="Kim S."/>
            <person name="Heo J."/>
            <person name="Choi H."/>
            <person name="Choi Y."/>
            <person name="Kwon S.-W."/>
            <person name="Kim Y."/>
        </authorList>
    </citation>
    <scope>NUCLEOTIDE SEQUENCE</scope>
    <source>
        <strain evidence="1">KACC 23698</strain>
    </source>
</reference>
<dbReference type="Pfam" id="PF04325">
    <property type="entry name" value="DUF465"/>
    <property type="match status" value="1"/>
</dbReference>